<dbReference type="GeneID" id="112540023"/>
<dbReference type="SUPFAM" id="SSF47353">
    <property type="entry name" value="Retrovirus capsid dimerization domain-like"/>
    <property type="match status" value="1"/>
</dbReference>
<evidence type="ECO:0000313" key="5">
    <source>
        <dbReference type="RefSeq" id="XP_025030020.1"/>
    </source>
</evidence>
<feature type="domain" description="SCAN box" evidence="3">
    <location>
        <begin position="43"/>
        <end position="120"/>
    </location>
</feature>
<dbReference type="InterPro" id="IPR003309">
    <property type="entry name" value="SCAN_dom"/>
</dbReference>
<dbReference type="FunFam" id="1.10.4020.10:FF:000005">
    <property type="entry name" value="Uncharacterized protein"/>
    <property type="match status" value="1"/>
</dbReference>
<proteinExistence type="predicted"/>
<dbReference type="Pfam" id="PF02023">
    <property type="entry name" value="SCAN"/>
    <property type="match status" value="1"/>
</dbReference>
<feature type="compositionally biased region" description="Basic and acidic residues" evidence="2">
    <location>
        <begin position="22"/>
        <end position="35"/>
    </location>
</feature>
<evidence type="ECO:0000259" key="3">
    <source>
        <dbReference type="PROSITE" id="PS50804"/>
    </source>
</evidence>
<name>A0A9F5MZA5_PYTBI</name>
<dbReference type="RefSeq" id="XP_025030020.1">
    <property type="nucleotide sequence ID" value="XM_025174252.1"/>
</dbReference>
<feature type="compositionally biased region" description="Gly residues" evidence="2">
    <location>
        <begin position="1"/>
        <end position="18"/>
    </location>
</feature>
<dbReference type="PANTHER" id="PTHR45935:SF15">
    <property type="entry name" value="SCAN BOX DOMAIN-CONTAINING PROTEIN"/>
    <property type="match status" value="1"/>
</dbReference>
<dbReference type="SMART" id="SM00431">
    <property type="entry name" value="SCAN"/>
    <property type="match status" value="1"/>
</dbReference>
<keyword evidence="1" id="KW-0539">Nucleus</keyword>
<keyword evidence="4" id="KW-1185">Reference proteome</keyword>
<reference evidence="5" key="1">
    <citation type="submission" date="2025-08" db="UniProtKB">
        <authorList>
            <consortium name="RefSeq"/>
        </authorList>
    </citation>
    <scope>IDENTIFICATION</scope>
    <source>
        <tissue evidence="5">Liver</tissue>
    </source>
</reference>
<evidence type="ECO:0000256" key="2">
    <source>
        <dbReference type="SAM" id="MobiDB-lite"/>
    </source>
</evidence>
<feature type="region of interest" description="Disordered" evidence="2">
    <location>
        <begin position="1"/>
        <end position="41"/>
    </location>
</feature>
<sequence length="199" mass="21751">MDWPGPGTGPGPGAGGAARGRRAAEPEEGGQRWPEEPPSSGAERFRRLCYRESQGPRAVCSRLQQLCHQWLKPDRSTKAQVVDLVILEQFLAVLPAEMGSWVRESGAETCSQAVALAEGFLLSQAEEKRRQMQEPLMKVIAVPPEGREALSGLSMEHLLGRISEEDPTRTMLPRNRRLLMEIAETSPLCARAATGLGVL</sequence>
<dbReference type="AlphaFoldDB" id="A0A9F5MZA5"/>
<organism evidence="4 5">
    <name type="scientific">Python bivittatus</name>
    <name type="common">Burmese python</name>
    <name type="synonym">Python molurus bivittatus</name>
    <dbReference type="NCBI Taxonomy" id="176946"/>
    <lineage>
        <taxon>Eukaryota</taxon>
        <taxon>Metazoa</taxon>
        <taxon>Chordata</taxon>
        <taxon>Craniata</taxon>
        <taxon>Vertebrata</taxon>
        <taxon>Euteleostomi</taxon>
        <taxon>Lepidosauria</taxon>
        <taxon>Squamata</taxon>
        <taxon>Bifurcata</taxon>
        <taxon>Unidentata</taxon>
        <taxon>Episquamata</taxon>
        <taxon>Toxicofera</taxon>
        <taxon>Serpentes</taxon>
        <taxon>Henophidia</taxon>
        <taxon>Pythonidae</taxon>
        <taxon>Python</taxon>
    </lineage>
</organism>
<evidence type="ECO:0000256" key="1">
    <source>
        <dbReference type="ARBA" id="ARBA00023242"/>
    </source>
</evidence>
<dbReference type="PANTHER" id="PTHR45935">
    <property type="entry name" value="PROTEIN ZBED8-RELATED"/>
    <property type="match status" value="1"/>
</dbReference>
<dbReference type="Proteomes" id="UP000695026">
    <property type="component" value="Unplaced"/>
</dbReference>
<dbReference type="PROSITE" id="PS50804">
    <property type="entry name" value="SCAN_BOX"/>
    <property type="match status" value="1"/>
</dbReference>
<protein>
    <submittedName>
        <fullName evidence="5">Zinc finger and SCAN domain-containing protein 23-like isoform X2</fullName>
    </submittedName>
</protein>
<dbReference type="Gene3D" id="1.10.4020.10">
    <property type="entry name" value="DNA breaking-rejoining enzymes"/>
    <property type="match status" value="1"/>
</dbReference>
<dbReference type="InterPro" id="IPR038269">
    <property type="entry name" value="SCAN_sf"/>
</dbReference>
<accession>A0A9F5MZA5</accession>
<evidence type="ECO:0000313" key="4">
    <source>
        <dbReference type="Proteomes" id="UP000695026"/>
    </source>
</evidence>
<dbReference type="InterPro" id="IPR050916">
    <property type="entry name" value="SCAN-C2H2_zinc_finger"/>
</dbReference>
<gene>
    <name evidence="5" type="primary">LOC112540023</name>
</gene>